<name>A0A0K2UGC5_LEPSM</name>
<keyword evidence="2" id="KW-0472">Membrane</keyword>
<evidence type="ECO:0000313" key="3">
    <source>
        <dbReference type="EMBL" id="CDW37274.1"/>
    </source>
</evidence>
<evidence type="ECO:0000256" key="2">
    <source>
        <dbReference type="SAM" id="Phobius"/>
    </source>
</evidence>
<keyword evidence="2" id="KW-0812">Transmembrane</keyword>
<dbReference type="AlphaFoldDB" id="A0A0K2UGC5"/>
<protein>
    <submittedName>
        <fullName evidence="3">Uncharacterized protein</fullName>
    </submittedName>
</protein>
<accession>A0A0K2UGC5</accession>
<reference evidence="3" key="1">
    <citation type="submission" date="2014-05" db="EMBL/GenBank/DDBJ databases">
        <authorList>
            <person name="Chronopoulou M."/>
        </authorList>
    </citation>
    <scope>NUCLEOTIDE SEQUENCE</scope>
    <source>
        <tissue evidence="3">Whole organism</tissue>
    </source>
</reference>
<dbReference type="EMBL" id="HACA01019913">
    <property type="protein sequence ID" value="CDW37274.1"/>
    <property type="molecule type" value="Transcribed_RNA"/>
</dbReference>
<feature type="region of interest" description="Disordered" evidence="1">
    <location>
        <begin position="130"/>
        <end position="165"/>
    </location>
</feature>
<sequence length="226" mass="25646">MTSYVTQGDAFHYGSSFQEKKEILKSKGLGNFRKISKSHNTNHDDNVKELTQRLKELQRTDSVISGQSSRTKDSGFNSEAPSSFVDPNSDLPSFGCDIRYPEHFSLRQSLSLGAIPIEDEAKNYHPITHECCQLPQPSSSSHHSKQVSNEPPSTNKKKARRLDDKKQATIRQHYYPEGGWGYVVLIVGTLVQMLSHGLQLSFGFFLLFLVEKWRRKTDLALWKVGM</sequence>
<feature type="region of interest" description="Disordered" evidence="1">
    <location>
        <begin position="58"/>
        <end position="84"/>
    </location>
</feature>
<feature type="compositionally biased region" description="Polar residues" evidence="1">
    <location>
        <begin position="60"/>
        <end position="81"/>
    </location>
</feature>
<dbReference type="OrthoDB" id="6499973at2759"/>
<proteinExistence type="predicted"/>
<organism evidence="3">
    <name type="scientific">Lepeophtheirus salmonis</name>
    <name type="common">Salmon louse</name>
    <name type="synonym">Caligus salmonis</name>
    <dbReference type="NCBI Taxonomy" id="72036"/>
    <lineage>
        <taxon>Eukaryota</taxon>
        <taxon>Metazoa</taxon>
        <taxon>Ecdysozoa</taxon>
        <taxon>Arthropoda</taxon>
        <taxon>Crustacea</taxon>
        <taxon>Multicrustacea</taxon>
        <taxon>Hexanauplia</taxon>
        <taxon>Copepoda</taxon>
        <taxon>Siphonostomatoida</taxon>
        <taxon>Caligidae</taxon>
        <taxon>Lepeophtheirus</taxon>
    </lineage>
</organism>
<keyword evidence="2" id="KW-1133">Transmembrane helix</keyword>
<evidence type="ECO:0000256" key="1">
    <source>
        <dbReference type="SAM" id="MobiDB-lite"/>
    </source>
</evidence>
<feature type="transmembrane region" description="Helical" evidence="2">
    <location>
        <begin position="180"/>
        <end position="210"/>
    </location>
</feature>